<dbReference type="EMBL" id="BLXT01008169">
    <property type="protein sequence ID" value="GFO46170.1"/>
    <property type="molecule type" value="Genomic_DNA"/>
</dbReference>
<dbReference type="Proteomes" id="UP000735302">
    <property type="component" value="Unassembled WGS sequence"/>
</dbReference>
<name>A0AAV4DQ35_9GAST</name>
<gene>
    <name evidence="2" type="ORF">PoB_007267500</name>
</gene>
<feature type="compositionally biased region" description="Basic and acidic residues" evidence="1">
    <location>
        <begin position="63"/>
        <end position="73"/>
    </location>
</feature>
<evidence type="ECO:0000313" key="2">
    <source>
        <dbReference type="EMBL" id="GFO46170.1"/>
    </source>
</evidence>
<feature type="compositionally biased region" description="Polar residues" evidence="1">
    <location>
        <begin position="75"/>
        <end position="90"/>
    </location>
</feature>
<evidence type="ECO:0000313" key="3">
    <source>
        <dbReference type="Proteomes" id="UP000735302"/>
    </source>
</evidence>
<reference evidence="2 3" key="1">
    <citation type="journal article" date="2021" name="Elife">
        <title>Chloroplast acquisition without the gene transfer in kleptoplastic sea slugs, Plakobranchus ocellatus.</title>
        <authorList>
            <person name="Maeda T."/>
            <person name="Takahashi S."/>
            <person name="Yoshida T."/>
            <person name="Shimamura S."/>
            <person name="Takaki Y."/>
            <person name="Nagai Y."/>
            <person name="Toyoda A."/>
            <person name="Suzuki Y."/>
            <person name="Arimoto A."/>
            <person name="Ishii H."/>
            <person name="Satoh N."/>
            <person name="Nishiyama T."/>
            <person name="Hasebe M."/>
            <person name="Maruyama T."/>
            <person name="Minagawa J."/>
            <person name="Obokata J."/>
            <person name="Shigenobu S."/>
        </authorList>
    </citation>
    <scope>NUCLEOTIDE SEQUENCE [LARGE SCALE GENOMIC DNA]</scope>
</reference>
<accession>A0AAV4DQ35</accession>
<sequence>MSYLRFISFCPPRGWWRKGLCTALKLSGILLSRVPVQGWLPKRPSKPEIILIWTGEINDRVEKNKSNKSKSESKAVQQLRSNPYRLNSGTTKKDPEP</sequence>
<feature type="region of interest" description="Disordered" evidence="1">
    <location>
        <begin position="63"/>
        <end position="97"/>
    </location>
</feature>
<organism evidence="2 3">
    <name type="scientific">Plakobranchus ocellatus</name>
    <dbReference type="NCBI Taxonomy" id="259542"/>
    <lineage>
        <taxon>Eukaryota</taxon>
        <taxon>Metazoa</taxon>
        <taxon>Spiralia</taxon>
        <taxon>Lophotrochozoa</taxon>
        <taxon>Mollusca</taxon>
        <taxon>Gastropoda</taxon>
        <taxon>Heterobranchia</taxon>
        <taxon>Euthyneura</taxon>
        <taxon>Panpulmonata</taxon>
        <taxon>Sacoglossa</taxon>
        <taxon>Placobranchoidea</taxon>
        <taxon>Plakobranchidae</taxon>
        <taxon>Plakobranchus</taxon>
    </lineage>
</organism>
<proteinExistence type="predicted"/>
<dbReference type="AlphaFoldDB" id="A0AAV4DQ35"/>
<comment type="caution">
    <text evidence="2">The sequence shown here is derived from an EMBL/GenBank/DDBJ whole genome shotgun (WGS) entry which is preliminary data.</text>
</comment>
<evidence type="ECO:0000256" key="1">
    <source>
        <dbReference type="SAM" id="MobiDB-lite"/>
    </source>
</evidence>
<keyword evidence="3" id="KW-1185">Reference proteome</keyword>
<protein>
    <submittedName>
        <fullName evidence="2">Uncharacterized protein</fullName>
    </submittedName>
</protein>